<evidence type="ECO:0000313" key="2">
    <source>
        <dbReference type="Proteomes" id="UP001526147"/>
    </source>
</evidence>
<gene>
    <name evidence="1" type="ORF">OIH86_24105</name>
</gene>
<dbReference type="Proteomes" id="UP001526147">
    <property type="component" value="Unassembled WGS sequence"/>
</dbReference>
<accession>A0ABT3DPC2</accession>
<dbReference type="SUPFAM" id="SSF100985">
    <property type="entry name" value="Sporulation inhibitor Sda"/>
    <property type="match status" value="1"/>
</dbReference>
<dbReference type="Gene3D" id="1.10.287.1100">
    <property type="entry name" value="Sporulation inhibitor A"/>
    <property type="match status" value="1"/>
</dbReference>
<dbReference type="InterPro" id="IPR015064">
    <property type="entry name" value="Sda"/>
</dbReference>
<reference evidence="1 2" key="1">
    <citation type="submission" date="2022-10" db="EMBL/GenBank/DDBJ databases">
        <title>Draft genome assembly of moderately radiation resistant bacterium Metabacillus halosaccharovorans.</title>
        <authorList>
            <person name="Pal S."/>
            <person name="Gopinathan A."/>
        </authorList>
    </citation>
    <scope>NUCLEOTIDE SEQUENCE [LARGE SCALE GENOMIC DNA]</scope>
    <source>
        <strain evidence="1 2">VITHBRA001</strain>
    </source>
</reference>
<sequence length="64" mass="7790">MFQKIRDDHLIDAYMKSIELNLDPQFIFLIEKELSKRGLYPFQNQRIKSSTRAVKRFSERNEKK</sequence>
<dbReference type="RefSeq" id="WP_264144779.1">
    <property type="nucleotide sequence ID" value="NZ_JAOYEY010000051.1"/>
</dbReference>
<dbReference type="Pfam" id="PF08970">
    <property type="entry name" value="Sda"/>
    <property type="match status" value="1"/>
</dbReference>
<dbReference type="InterPro" id="IPR036916">
    <property type="entry name" value="Sda_sf"/>
</dbReference>
<comment type="caution">
    <text evidence="1">The sequence shown here is derived from an EMBL/GenBank/DDBJ whole genome shotgun (WGS) entry which is preliminary data.</text>
</comment>
<keyword evidence="2" id="KW-1185">Reference proteome</keyword>
<name>A0ABT3DPC2_9BACI</name>
<proteinExistence type="predicted"/>
<dbReference type="GO" id="GO:0004860">
    <property type="term" value="F:protein kinase inhibitor activity"/>
    <property type="evidence" value="ECO:0007669"/>
    <property type="project" value="UniProtKB-KW"/>
</dbReference>
<protein>
    <submittedName>
        <fullName evidence="1">Sporulation histidine kinase inhibitor Sda</fullName>
    </submittedName>
</protein>
<evidence type="ECO:0000313" key="1">
    <source>
        <dbReference type="EMBL" id="MCV9888743.1"/>
    </source>
</evidence>
<dbReference type="EMBL" id="JAOYEY010000051">
    <property type="protein sequence ID" value="MCV9888743.1"/>
    <property type="molecule type" value="Genomic_DNA"/>
</dbReference>
<organism evidence="1 2">
    <name type="scientific">Metabacillus halosaccharovorans</name>
    <dbReference type="NCBI Taxonomy" id="930124"/>
    <lineage>
        <taxon>Bacteria</taxon>
        <taxon>Bacillati</taxon>
        <taxon>Bacillota</taxon>
        <taxon>Bacilli</taxon>
        <taxon>Bacillales</taxon>
        <taxon>Bacillaceae</taxon>
        <taxon>Metabacillus</taxon>
    </lineage>
</organism>
<keyword evidence="1" id="KW-0649">Protein kinase inhibitor</keyword>